<dbReference type="STRING" id="6412.T1FTS9"/>
<protein>
    <recommendedName>
        <fullName evidence="2">Folliculin-interacting protein middle domain-containing protein</fullName>
    </recommendedName>
</protein>
<dbReference type="AlphaFoldDB" id="T1FTS9"/>
<dbReference type="EMBL" id="KB096785">
    <property type="protein sequence ID" value="ESO01321.1"/>
    <property type="molecule type" value="Genomic_DNA"/>
</dbReference>
<feature type="compositionally biased region" description="Low complexity" evidence="1">
    <location>
        <begin position="65"/>
        <end position="95"/>
    </location>
</feature>
<dbReference type="KEGG" id="hro:HELRODRAFT_192293"/>
<dbReference type="CTD" id="20212226"/>
<evidence type="ECO:0000313" key="3">
    <source>
        <dbReference type="EMBL" id="ESO01321.1"/>
    </source>
</evidence>
<dbReference type="RefSeq" id="XP_009020557.1">
    <property type="nucleotide sequence ID" value="XM_009022309.1"/>
</dbReference>
<feature type="compositionally biased region" description="Basic residues" evidence="1">
    <location>
        <begin position="98"/>
        <end position="113"/>
    </location>
</feature>
<proteinExistence type="predicted"/>
<evidence type="ECO:0000259" key="2">
    <source>
        <dbReference type="Pfam" id="PF14637"/>
    </source>
</evidence>
<feature type="compositionally biased region" description="Low complexity" evidence="1">
    <location>
        <begin position="9"/>
        <end position="31"/>
    </location>
</feature>
<reference evidence="3 5" key="2">
    <citation type="journal article" date="2013" name="Nature">
        <title>Insights into bilaterian evolution from three spiralian genomes.</title>
        <authorList>
            <person name="Simakov O."/>
            <person name="Marletaz F."/>
            <person name="Cho S.J."/>
            <person name="Edsinger-Gonzales E."/>
            <person name="Havlak P."/>
            <person name="Hellsten U."/>
            <person name="Kuo D.H."/>
            <person name="Larsson T."/>
            <person name="Lv J."/>
            <person name="Arendt D."/>
            <person name="Savage R."/>
            <person name="Osoegawa K."/>
            <person name="de Jong P."/>
            <person name="Grimwood J."/>
            <person name="Chapman J.A."/>
            <person name="Shapiro H."/>
            <person name="Aerts A."/>
            <person name="Otillar R.P."/>
            <person name="Terry A.Y."/>
            <person name="Boore J.L."/>
            <person name="Grigoriev I.V."/>
            <person name="Lindberg D.R."/>
            <person name="Seaver E.C."/>
            <person name="Weisblat D.A."/>
            <person name="Putnam N.H."/>
            <person name="Rokhsar D.S."/>
        </authorList>
    </citation>
    <scope>NUCLEOTIDE SEQUENCE</scope>
</reference>
<dbReference type="OrthoDB" id="10051712at2759"/>
<evidence type="ECO:0000313" key="4">
    <source>
        <dbReference type="EnsemblMetazoa" id="HelroP192293"/>
    </source>
</evidence>
<reference evidence="5" key="1">
    <citation type="submission" date="2012-12" db="EMBL/GenBank/DDBJ databases">
        <authorList>
            <person name="Hellsten U."/>
            <person name="Grimwood J."/>
            <person name="Chapman J.A."/>
            <person name="Shapiro H."/>
            <person name="Aerts A."/>
            <person name="Otillar R.P."/>
            <person name="Terry A.Y."/>
            <person name="Boore J.L."/>
            <person name="Simakov O."/>
            <person name="Marletaz F."/>
            <person name="Cho S.-J."/>
            <person name="Edsinger-Gonzales E."/>
            <person name="Havlak P."/>
            <person name="Kuo D.-H."/>
            <person name="Larsson T."/>
            <person name="Lv J."/>
            <person name="Arendt D."/>
            <person name="Savage R."/>
            <person name="Osoegawa K."/>
            <person name="de Jong P."/>
            <person name="Lindberg D.R."/>
            <person name="Seaver E.C."/>
            <person name="Weisblat D.A."/>
            <person name="Putnam N.H."/>
            <person name="Grigoriev I.V."/>
            <person name="Rokhsar D.S."/>
        </authorList>
    </citation>
    <scope>NUCLEOTIDE SEQUENCE</scope>
</reference>
<feature type="region of interest" description="Disordered" evidence="1">
    <location>
        <begin position="1"/>
        <end position="31"/>
    </location>
</feature>
<feature type="domain" description="Folliculin-interacting protein middle" evidence="2">
    <location>
        <begin position="205"/>
        <end position="424"/>
    </location>
</feature>
<keyword evidence="5" id="KW-1185">Reference proteome</keyword>
<dbReference type="eggNOG" id="KOG3693">
    <property type="taxonomic scope" value="Eukaryota"/>
</dbReference>
<accession>T1FTS9</accession>
<sequence>MIAKVFNPSSSSSPTTTTTTSSSSLQSSSSSSLTSSISGMFDLYCFQDLPDDTSVSSSMTSLLTSSMMTTPSSSSRTSSSSTTTTKSYKTSTSLSSRHDHHHLHHRRGHHHNKDNHTSLPLAVNDELNKSLANTNPIAIPYKSNLSSSPSSGWFQEVRTCASSLTSSLAFSSPSQSSPPSSSKVAATNKGCFKNSSLYTDEWCKQNIPLNRRPAKIGIALIFNLPTDNNDVTEFVTDFFFANISVLECYIHRLKSTIEDKHLISALKCSGRGAFYSIFNQAVEPTLKNIRNFVHFPRLHRPLWLSSLSSLPISSSSSSTPSSSSSSFASDFVYLCDKCFTRNTKFFLGGLLTAVLTHHLSWVTTVDETIKVNPDKNSMKSQLRNLFGAIGFPCCLSRTVVIGGKVVLTQKILNVLSYFIRCEDIVTHDRELC</sequence>
<dbReference type="EMBL" id="AMQM01005069">
    <property type="status" value="NOT_ANNOTATED_CDS"/>
    <property type="molecule type" value="Genomic_DNA"/>
</dbReference>
<dbReference type="Pfam" id="PF14637">
    <property type="entry name" value="FNIP_M"/>
    <property type="match status" value="1"/>
</dbReference>
<dbReference type="InParanoid" id="T1FTS9"/>
<dbReference type="Proteomes" id="UP000015101">
    <property type="component" value="Unassembled WGS sequence"/>
</dbReference>
<gene>
    <name evidence="4" type="primary">20212226</name>
    <name evidence="3" type="ORF">HELRODRAFT_192293</name>
</gene>
<name>T1FTS9_HELRO</name>
<dbReference type="GeneID" id="20212226"/>
<reference evidence="4" key="3">
    <citation type="submission" date="2015-06" db="UniProtKB">
        <authorList>
            <consortium name="EnsemblMetazoa"/>
        </authorList>
    </citation>
    <scope>IDENTIFICATION</scope>
</reference>
<dbReference type="PANTHER" id="PTHR21634:SF9">
    <property type="entry name" value="RE13835P"/>
    <property type="match status" value="1"/>
</dbReference>
<dbReference type="InterPro" id="IPR028085">
    <property type="entry name" value="FNIP_mid_dom"/>
</dbReference>
<feature type="region of interest" description="Disordered" evidence="1">
    <location>
        <begin position="65"/>
        <end position="118"/>
    </location>
</feature>
<dbReference type="PANTHER" id="PTHR21634">
    <property type="entry name" value="RE13835P"/>
    <property type="match status" value="1"/>
</dbReference>
<dbReference type="HOGENOM" id="CLU_635503_0_0_1"/>
<evidence type="ECO:0000313" key="5">
    <source>
        <dbReference type="Proteomes" id="UP000015101"/>
    </source>
</evidence>
<evidence type="ECO:0000256" key="1">
    <source>
        <dbReference type="SAM" id="MobiDB-lite"/>
    </source>
</evidence>
<organism evidence="4 5">
    <name type="scientific">Helobdella robusta</name>
    <name type="common">Californian leech</name>
    <dbReference type="NCBI Taxonomy" id="6412"/>
    <lineage>
        <taxon>Eukaryota</taxon>
        <taxon>Metazoa</taxon>
        <taxon>Spiralia</taxon>
        <taxon>Lophotrochozoa</taxon>
        <taxon>Annelida</taxon>
        <taxon>Clitellata</taxon>
        <taxon>Hirudinea</taxon>
        <taxon>Rhynchobdellida</taxon>
        <taxon>Glossiphoniidae</taxon>
        <taxon>Helobdella</taxon>
    </lineage>
</organism>
<dbReference type="EnsemblMetazoa" id="HelroT192293">
    <property type="protein sequence ID" value="HelroP192293"/>
    <property type="gene ID" value="HelroG192293"/>
</dbReference>